<dbReference type="CDD" id="cd08249">
    <property type="entry name" value="enoyl_reductase_like"/>
    <property type="match status" value="1"/>
</dbReference>
<dbReference type="EMBL" id="DF933814">
    <property type="protein sequence ID" value="GAM36829.1"/>
    <property type="molecule type" value="Genomic_DNA"/>
</dbReference>
<keyword evidence="2" id="KW-0560">Oxidoreductase</keyword>
<evidence type="ECO:0000313" key="4">
    <source>
        <dbReference type="EMBL" id="GAM36829.1"/>
    </source>
</evidence>
<dbReference type="GO" id="GO:0016651">
    <property type="term" value="F:oxidoreductase activity, acting on NAD(P)H"/>
    <property type="evidence" value="ECO:0007669"/>
    <property type="project" value="InterPro"/>
</dbReference>
<dbReference type="Gene3D" id="3.90.180.10">
    <property type="entry name" value="Medium-chain alcohol dehydrogenases, catalytic domain"/>
    <property type="match status" value="1"/>
</dbReference>
<dbReference type="PANTHER" id="PTHR45348">
    <property type="entry name" value="HYPOTHETICAL OXIDOREDUCTASE (EUROFUNG)"/>
    <property type="match status" value="1"/>
</dbReference>
<dbReference type="InterPro" id="IPR011032">
    <property type="entry name" value="GroES-like_sf"/>
</dbReference>
<proteinExistence type="inferred from homology"/>
<sequence>MKAIVEAVSGGYCLAEDVGVPVPHPGSILVRVYAVALNPRDAKIINYSNAPTSLGGCDFAGTVAKIAEGVTRFKEGDRVLAVTFGSDAFDKTKGAFAEFALAEEDICCHIPDAFTFTQACSVGLSMATAGLALFQRPGLGLGMEMEEANGETVLVSGGATATGTMATQLLKLTGYTPIVTCSPANNALCETYGAAACFDYHSPTCGPDIRVYTDGSMRYVLDCVTDTTSMKMCYAAIGSSGGSYIALETIDTKVKYTRRDVRADWILADTIMGNGVSMAGTYGRPPSPEHREFGRRLFALTETWLYNGSITHHPLQIENGGLANLAKVLDELKFGKVHGKKLVIPLLAEEIISTA</sequence>
<reference evidence="5" key="1">
    <citation type="journal article" date="2015" name="Genome Announc.">
        <title>Draft genome sequence of Talaromyces cellulolyticus strain Y-94, a source of lignocellulosic biomass-degrading enzymes.</title>
        <authorList>
            <person name="Fujii T."/>
            <person name="Koike H."/>
            <person name="Sawayama S."/>
            <person name="Yano S."/>
            <person name="Inoue H."/>
        </authorList>
    </citation>
    <scope>NUCLEOTIDE SEQUENCE [LARGE SCALE GENOMIC DNA]</scope>
    <source>
        <strain evidence="5">Y-94</strain>
    </source>
</reference>
<dbReference type="SUPFAM" id="SSF51735">
    <property type="entry name" value="NAD(P)-binding Rossmann-fold domains"/>
    <property type="match status" value="1"/>
</dbReference>
<dbReference type="InterPro" id="IPR036291">
    <property type="entry name" value="NAD(P)-bd_dom_sf"/>
</dbReference>
<keyword evidence="5" id="KW-1185">Reference proteome</keyword>
<dbReference type="Proteomes" id="UP000053095">
    <property type="component" value="Unassembled WGS sequence"/>
</dbReference>
<dbReference type="InterPro" id="IPR047122">
    <property type="entry name" value="Trans-enoyl_RdTase-like"/>
</dbReference>
<dbReference type="AlphaFoldDB" id="A0A510NX39"/>
<evidence type="ECO:0000256" key="2">
    <source>
        <dbReference type="ARBA" id="ARBA00023002"/>
    </source>
</evidence>
<evidence type="ECO:0000259" key="3">
    <source>
        <dbReference type="SMART" id="SM00829"/>
    </source>
</evidence>
<dbReference type="Pfam" id="PF08240">
    <property type="entry name" value="ADH_N"/>
    <property type="match status" value="1"/>
</dbReference>
<evidence type="ECO:0000256" key="1">
    <source>
        <dbReference type="ARBA" id="ARBA00008072"/>
    </source>
</evidence>
<feature type="domain" description="Enoyl reductase (ER)" evidence="3">
    <location>
        <begin position="7"/>
        <end position="343"/>
    </location>
</feature>
<gene>
    <name evidence="4" type="ORF">TCE0_018f06233</name>
</gene>
<name>A0A510NX39_TALPI</name>
<dbReference type="InterPro" id="IPR020843">
    <property type="entry name" value="ER"/>
</dbReference>
<dbReference type="Gene3D" id="3.40.50.720">
    <property type="entry name" value="NAD(P)-binding Rossmann-like Domain"/>
    <property type="match status" value="1"/>
</dbReference>
<dbReference type="InterPro" id="IPR013154">
    <property type="entry name" value="ADH-like_N"/>
</dbReference>
<accession>A0A510NX39</accession>
<dbReference type="PANTHER" id="PTHR45348:SF2">
    <property type="entry name" value="ZINC-TYPE ALCOHOL DEHYDROGENASE-LIKE PROTEIN C2E1P3.01"/>
    <property type="match status" value="1"/>
</dbReference>
<evidence type="ECO:0000313" key="5">
    <source>
        <dbReference type="Proteomes" id="UP000053095"/>
    </source>
</evidence>
<dbReference type="SMART" id="SM00829">
    <property type="entry name" value="PKS_ER"/>
    <property type="match status" value="1"/>
</dbReference>
<protein>
    <recommendedName>
        <fullName evidence="3">Enoyl reductase (ER) domain-containing protein</fullName>
    </recommendedName>
</protein>
<comment type="similarity">
    <text evidence="1">Belongs to the zinc-containing alcohol dehydrogenase family.</text>
</comment>
<organism evidence="4 5">
    <name type="scientific">Talaromyces pinophilus</name>
    <name type="common">Penicillium pinophilum</name>
    <dbReference type="NCBI Taxonomy" id="128442"/>
    <lineage>
        <taxon>Eukaryota</taxon>
        <taxon>Fungi</taxon>
        <taxon>Dikarya</taxon>
        <taxon>Ascomycota</taxon>
        <taxon>Pezizomycotina</taxon>
        <taxon>Eurotiomycetes</taxon>
        <taxon>Eurotiomycetidae</taxon>
        <taxon>Eurotiales</taxon>
        <taxon>Trichocomaceae</taxon>
        <taxon>Talaromyces</taxon>
        <taxon>Talaromyces sect. Talaromyces</taxon>
    </lineage>
</organism>
<dbReference type="SUPFAM" id="SSF50129">
    <property type="entry name" value="GroES-like"/>
    <property type="match status" value="1"/>
</dbReference>